<evidence type="ECO:0000313" key="2">
    <source>
        <dbReference type="Proteomes" id="UP000273405"/>
    </source>
</evidence>
<evidence type="ECO:0008006" key="3">
    <source>
        <dbReference type="Google" id="ProtNLM"/>
    </source>
</evidence>
<accession>A0A3A8MLZ5</accession>
<evidence type="ECO:0000313" key="1">
    <source>
        <dbReference type="EMBL" id="RKH33277.1"/>
    </source>
</evidence>
<keyword evidence="2" id="KW-1185">Reference proteome</keyword>
<name>A0A3A8MLZ5_9BACT</name>
<dbReference type="EMBL" id="RAWG01000381">
    <property type="protein sequence ID" value="RKH33277.1"/>
    <property type="molecule type" value="Genomic_DNA"/>
</dbReference>
<proteinExistence type="predicted"/>
<dbReference type="RefSeq" id="WP_120629781.1">
    <property type="nucleotide sequence ID" value="NZ_RAWG01000381.1"/>
</dbReference>
<reference evidence="2" key="1">
    <citation type="submission" date="2018-09" db="EMBL/GenBank/DDBJ databases">
        <authorList>
            <person name="Livingstone P.G."/>
            <person name="Whitworth D.E."/>
        </authorList>
    </citation>
    <scope>NUCLEOTIDE SEQUENCE [LARGE SCALE GENOMIC DNA]</scope>
    <source>
        <strain evidence="2">CA040B</strain>
    </source>
</reference>
<protein>
    <recommendedName>
        <fullName evidence="3">Lipoprotein</fullName>
    </recommendedName>
</protein>
<dbReference type="Proteomes" id="UP000273405">
    <property type="component" value="Unassembled WGS sequence"/>
</dbReference>
<comment type="caution">
    <text evidence="1">The sequence shown here is derived from an EMBL/GenBank/DDBJ whole genome shotgun (WGS) entry which is preliminary data.</text>
</comment>
<sequence length="132" mass="14303">MLKRFIQPLFLGVVVLGLSACGGEGLEEAPGLESSAPEAAEAQADEVGEVEQRVCSVGSYTGGCRDYGSGGYLDSNCSIPTPYMWSFWNCSQYQYGSGPTAQYYRQYCFDKQLYVCGSSKSVPPTARCQQNC</sequence>
<dbReference type="OrthoDB" id="5518681at2"/>
<dbReference type="AlphaFoldDB" id="A0A3A8MLZ5"/>
<dbReference type="PROSITE" id="PS51257">
    <property type="entry name" value="PROKAR_LIPOPROTEIN"/>
    <property type="match status" value="1"/>
</dbReference>
<gene>
    <name evidence="1" type="ORF">D7X12_36265</name>
</gene>
<organism evidence="1 2">
    <name type="scientific">Corallococcus sicarius</name>
    <dbReference type="NCBI Taxonomy" id="2316726"/>
    <lineage>
        <taxon>Bacteria</taxon>
        <taxon>Pseudomonadati</taxon>
        <taxon>Myxococcota</taxon>
        <taxon>Myxococcia</taxon>
        <taxon>Myxococcales</taxon>
        <taxon>Cystobacterineae</taxon>
        <taxon>Myxococcaceae</taxon>
        <taxon>Corallococcus</taxon>
    </lineage>
</organism>